<dbReference type="HOGENOM" id="CLU_734102_0_0_1"/>
<organism evidence="3">
    <name type="scientific">Caenorhabditis brenneri</name>
    <name type="common">Nematode worm</name>
    <dbReference type="NCBI Taxonomy" id="135651"/>
    <lineage>
        <taxon>Eukaryota</taxon>
        <taxon>Metazoa</taxon>
        <taxon>Ecdysozoa</taxon>
        <taxon>Nematoda</taxon>
        <taxon>Chromadorea</taxon>
        <taxon>Rhabditida</taxon>
        <taxon>Rhabditina</taxon>
        <taxon>Rhabditomorpha</taxon>
        <taxon>Rhabditoidea</taxon>
        <taxon>Rhabditidae</taxon>
        <taxon>Peloderinae</taxon>
        <taxon>Caenorhabditis</taxon>
    </lineage>
</organism>
<evidence type="ECO:0000313" key="3">
    <source>
        <dbReference type="Proteomes" id="UP000008068"/>
    </source>
</evidence>
<sequence length="377" mass="43275">MDAPPDTPPLPQLNTINDLIGGVLMLHERAQNDPEFRRLMATYPEKEIIDTRIPFRGTDRDFELLVNCLVEGQENEKEVVELRRALEVEKRLNASRTVAPTSFSYTYSPIFVPQGPNMGTPMYAPTDPLSIYNPIMTPNTEPASQIEDTGMHGLFQRLNWPGSNVPSTSTAVVTAPYFSQLQPIQEPQVPKEETLNLQDEMAYMDQQIDTMAKNHEQEMLNLKLDRLVENRHWEDRIAQIKEDNEKLEGYCASAELAKAEVEETLEKKEERLRRQVEQQSVKDWQMHEFKLKMEEKDRKIQELEERLSSMESSTSNELEQLRTQLSKMVMDPTEKRKKPRISESQPSSSEGNGGVTDGWSKVDDSGDVWVYGEEQDA</sequence>
<proteinExistence type="predicted"/>
<dbReference type="AlphaFoldDB" id="G0P3R5"/>
<reference evidence="3" key="1">
    <citation type="submission" date="2011-07" db="EMBL/GenBank/DDBJ databases">
        <authorList>
            <consortium name="Caenorhabditis brenneri Sequencing and Analysis Consortium"/>
            <person name="Wilson R.K."/>
        </authorList>
    </citation>
    <scope>NUCLEOTIDE SEQUENCE [LARGE SCALE GENOMIC DNA]</scope>
    <source>
        <strain evidence="3">PB2801</strain>
    </source>
</reference>
<name>G0P3R5_CAEBE</name>
<protein>
    <submittedName>
        <fullName evidence="2">Uncharacterized protein</fullName>
    </submittedName>
</protein>
<accession>G0P3R5</accession>
<feature type="compositionally biased region" description="Low complexity" evidence="1">
    <location>
        <begin position="309"/>
        <end position="318"/>
    </location>
</feature>
<keyword evidence="3" id="KW-1185">Reference proteome</keyword>
<dbReference type="InParanoid" id="G0P3R5"/>
<dbReference type="EMBL" id="GL380050">
    <property type="protein sequence ID" value="EGT44307.1"/>
    <property type="molecule type" value="Genomic_DNA"/>
</dbReference>
<dbReference type="Proteomes" id="UP000008068">
    <property type="component" value="Unassembled WGS sequence"/>
</dbReference>
<gene>
    <name evidence="2" type="ORF">CAEBREN_24510</name>
</gene>
<feature type="region of interest" description="Disordered" evidence="1">
    <location>
        <begin position="307"/>
        <end position="377"/>
    </location>
</feature>
<evidence type="ECO:0000313" key="2">
    <source>
        <dbReference type="EMBL" id="EGT44307.1"/>
    </source>
</evidence>
<evidence type="ECO:0000256" key="1">
    <source>
        <dbReference type="SAM" id="MobiDB-lite"/>
    </source>
</evidence>